<proteinExistence type="predicted"/>
<keyword evidence="3" id="KW-1185">Reference proteome</keyword>
<dbReference type="InterPro" id="IPR036047">
    <property type="entry name" value="F-box-like_dom_sf"/>
</dbReference>
<evidence type="ECO:0000256" key="1">
    <source>
        <dbReference type="SAM" id="MobiDB-lite"/>
    </source>
</evidence>
<evidence type="ECO:0008006" key="4">
    <source>
        <dbReference type="Google" id="ProtNLM"/>
    </source>
</evidence>
<dbReference type="Proteomes" id="UP000192596">
    <property type="component" value="Unassembled WGS sequence"/>
</dbReference>
<sequence length="301" mass="33531">MARGKPAAKAIADDSKVKRKSIKAAPPPRQRVTRAMTARSVPMAVFNTAELLERILLQLEPKIIFGVQRVCTQFRDILASSPRLREMCWLRLPIQPTGHEIERWVSRPSATLYRYEWVKVKGDGSTQKSFVPVQLSPFFGRNVGAHFMASYVSDDTNYRSYNSARPIVKAVIHGQGSRLSLLGTQICDPPCDIWIIDHLSATLQAKPPIYAYLPTPLRVTGCSTLGQILDRALAAKAWAGSGQAFEQQRKQAPGEAQQRMTIAQLQCATGLEDRFRLNLGNCWVHPHGTVITTEQERGQVA</sequence>
<protein>
    <recommendedName>
        <fullName evidence="4">F-box domain-containing protein</fullName>
    </recommendedName>
</protein>
<dbReference type="OrthoDB" id="3800738at2759"/>
<gene>
    <name evidence="2" type="ORF">B0A48_03841</name>
</gene>
<feature type="region of interest" description="Disordered" evidence="1">
    <location>
        <begin position="1"/>
        <end position="30"/>
    </location>
</feature>
<evidence type="ECO:0000313" key="2">
    <source>
        <dbReference type="EMBL" id="OQO10544.1"/>
    </source>
</evidence>
<dbReference type="EMBL" id="NAJO01000008">
    <property type="protein sequence ID" value="OQO10544.1"/>
    <property type="molecule type" value="Genomic_DNA"/>
</dbReference>
<name>A0A1V8TGY8_9PEZI</name>
<comment type="caution">
    <text evidence="2">The sequence shown here is derived from an EMBL/GenBank/DDBJ whole genome shotgun (WGS) entry which is preliminary data.</text>
</comment>
<accession>A0A1V8TGY8</accession>
<dbReference type="InParanoid" id="A0A1V8TGY8"/>
<evidence type="ECO:0000313" key="3">
    <source>
        <dbReference type="Proteomes" id="UP000192596"/>
    </source>
</evidence>
<dbReference type="SUPFAM" id="SSF81383">
    <property type="entry name" value="F-box domain"/>
    <property type="match status" value="1"/>
</dbReference>
<organism evidence="2 3">
    <name type="scientific">Cryoendolithus antarcticus</name>
    <dbReference type="NCBI Taxonomy" id="1507870"/>
    <lineage>
        <taxon>Eukaryota</taxon>
        <taxon>Fungi</taxon>
        <taxon>Dikarya</taxon>
        <taxon>Ascomycota</taxon>
        <taxon>Pezizomycotina</taxon>
        <taxon>Dothideomycetes</taxon>
        <taxon>Dothideomycetidae</taxon>
        <taxon>Cladosporiales</taxon>
        <taxon>Cladosporiaceae</taxon>
        <taxon>Cryoendolithus</taxon>
    </lineage>
</organism>
<reference evidence="3" key="1">
    <citation type="submission" date="2017-03" db="EMBL/GenBank/DDBJ databases">
        <title>Genomes of endolithic fungi from Antarctica.</title>
        <authorList>
            <person name="Coleine C."/>
            <person name="Masonjones S."/>
            <person name="Stajich J.E."/>
        </authorList>
    </citation>
    <scope>NUCLEOTIDE SEQUENCE [LARGE SCALE GENOMIC DNA]</scope>
    <source>
        <strain evidence="3">CCFEE 5527</strain>
    </source>
</reference>
<dbReference type="AlphaFoldDB" id="A0A1V8TGY8"/>